<accession>R8ZZ10</accession>
<keyword evidence="2" id="KW-1185">Reference proteome</keyword>
<dbReference type="EMBL" id="AOGZ02000014">
    <property type="protein sequence ID" value="EOQ95102.1"/>
    <property type="molecule type" value="Genomic_DNA"/>
</dbReference>
<name>R8ZZ10_9LEPT</name>
<dbReference type="Proteomes" id="UP000013984">
    <property type="component" value="Unassembled WGS sequence"/>
</dbReference>
<reference evidence="1" key="1">
    <citation type="submission" date="2013-04" db="EMBL/GenBank/DDBJ databases">
        <authorList>
            <person name="Harkins D.M."/>
            <person name="Durkin A.S."/>
            <person name="Brinkac L.M."/>
            <person name="Haft D.H."/>
            <person name="Selengut J.D."/>
            <person name="Sanka R."/>
            <person name="DePew J."/>
            <person name="Purushe J."/>
            <person name="Galloway R.L."/>
            <person name="Vinetz J.M."/>
            <person name="Sutton G.G."/>
            <person name="Nierman W.C."/>
            <person name="Fouts D.E."/>
        </authorList>
    </citation>
    <scope>NUCLEOTIDE SEQUENCE [LARGE SCALE GENOMIC DNA]</scope>
    <source>
        <strain evidence="1">CDC</strain>
    </source>
</reference>
<evidence type="ECO:0000313" key="1">
    <source>
        <dbReference type="EMBL" id="EOQ95102.1"/>
    </source>
</evidence>
<proteinExistence type="predicted"/>
<evidence type="ECO:0000313" key="2">
    <source>
        <dbReference type="Proteomes" id="UP000013984"/>
    </source>
</evidence>
<dbReference type="AlphaFoldDB" id="R8ZZ10"/>
<gene>
    <name evidence="1" type="ORF">LEP1GSC195_3938</name>
</gene>
<organism evidence="1 2">
    <name type="scientific">Leptospira wolbachii serovar Codice str. CDC</name>
    <dbReference type="NCBI Taxonomy" id="1218599"/>
    <lineage>
        <taxon>Bacteria</taxon>
        <taxon>Pseudomonadati</taxon>
        <taxon>Spirochaetota</taxon>
        <taxon>Spirochaetia</taxon>
        <taxon>Leptospirales</taxon>
        <taxon>Leptospiraceae</taxon>
        <taxon>Leptospira</taxon>
    </lineage>
</organism>
<comment type="caution">
    <text evidence="1">The sequence shown here is derived from an EMBL/GenBank/DDBJ whole genome shotgun (WGS) entry which is preliminary data.</text>
</comment>
<protein>
    <submittedName>
        <fullName evidence="1">Uncharacterized protein</fullName>
    </submittedName>
</protein>
<dbReference type="STRING" id="1218599.LEP1GSC195_3938"/>
<sequence>MRIHRISYQRCLIGLIRKLKKILFYLAVHKMFDQNDLCADFDYNYADVFIYILFGSLRL</sequence>